<reference evidence="2 3" key="1">
    <citation type="submission" date="2021-05" db="EMBL/GenBank/DDBJ databases">
        <title>The draft genome of Geobacter pelophilus DSM 12255.</title>
        <authorList>
            <person name="Xu Z."/>
            <person name="Masuda Y."/>
            <person name="Itoh H."/>
            <person name="Senoo K."/>
        </authorList>
    </citation>
    <scope>NUCLEOTIDE SEQUENCE [LARGE SCALE GENOMIC DNA]</scope>
    <source>
        <strain evidence="2 3">DSM 12255</strain>
    </source>
</reference>
<gene>
    <name evidence="2" type="ORF">KI809_13715</name>
</gene>
<dbReference type="InterPro" id="IPR006750">
    <property type="entry name" value="YdcZ"/>
</dbReference>
<dbReference type="Proteomes" id="UP000811899">
    <property type="component" value="Unassembled WGS sequence"/>
</dbReference>
<protein>
    <submittedName>
        <fullName evidence="2">DMT family transporter</fullName>
    </submittedName>
</protein>
<evidence type="ECO:0000313" key="2">
    <source>
        <dbReference type="EMBL" id="MBT0665359.1"/>
    </source>
</evidence>
<dbReference type="AlphaFoldDB" id="A0AAW4L2N0"/>
<dbReference type="RefSeq" id="WP_214172124.1">
    <property type="nucleotide sequence ID" value="NZ_JAHCVJ010000005.1"/>
</dbReference>
<feature type="transmembrane region" description="Helical" evidence="1">
    <location>
        <begin position="129"/>
        <end position="144"/>
    </location>
</feature>
<evidence type="ECO:0000256" key="1">
    <source>
        <dbReference type="SAM" id="Phobius"/>
    </source>
</evidence>
<keyword evidence="1" id="KW-1133">Transmembrane helix</keyword>
<accession>A0AAW4L2N0</accession>
<feature type="transmembrane region" description="Helical" evidence="1">
    <location>
        <begin position="68"/>
        <end position="88"/>
    </location>
</feature>
<comment type="caution">
    <text evidence="2">The sequence shown here is derived from an EMBL/GenBank/DDBJ whole genome shotgun (WGS) entry which is preliminary data.</text>
</comment>
<dbReference type="GO" id="GO:0005886">
    <property type="term" value="C:plasma membrane"/>
    <property type="evidence" value="ECO:0007669"/>
    <property type="project" value="TreeGrafter"/>
</dbReference>
<feature type="transmembrane region" description="Helical" evidence="1">
    <location>
        <begin position="94"/>
        <end position="117"/>
    </location>
</feature>
<sequence length="145" mass="15173">MSSYWLLVLMFCGGMAVAVQPSINARLAQKVGAFESSFISFGVGTLVLLAVVLLTGRGGIREIATASWWELTGGLFGAFFVTLTIIVVPRIGTVAVMAGVIAGQLATGVLLDHFGLFGLRQVPMEPKRLIGIALLAAGAALVLRK</sequence>
<keyword evidence="1" id="KW-0472">Membrane</keyword>
<name>A0AAW4L2N0_9BACT</name>
<proteinExistence type="predicted"/>
<dbReference type="PANTHER" id="PTHR34821">
    <property type="entry name" value="INNER MEMBRANE PROTEIN YDCZ"/>
    <property type="match status" value="1"/>
</dbReference>
<keyword evidence="3" id="KW-1185">Reference proteome</keyword>
<evidence type="ECO:0000313" key="3">
    <source>
        <dbReference type="Proteomes" id="UP000811899"/>
    </source>
</evidence>
<organism evidence="2 3">
    <name type="scientific">Geoanaerobacter pelophilus</name>
    <dbReference type="NCBI Taxonomy" id="60036"/>
    <lineage>
        <taxon>Bacteria</taxon>
        <taxon>Pseudomonadati</taxon>
        <taxon>Thermodesulfobacteriota</taxon>
        <taxon>Desulfuromonadia</taxon>
        <taxon>Geobacterales</taxon>
        <taxon>Geobacteraceae</taxon>
        <taxon>Geoanaerobacter</taxon>
    </lineage>
</organism>
<feature type="transmembrane region" description="Helical" evidence="1">
    <location>
        <begin position="38"/>
        <end position="56"/>
    </location>
</feature>
<dbReference type="PANTHER" id="PTHR34821:SF2">
    <property type="entry name" value="INNER MEMBRANE PROTEIN YDCZ"/>
    <property type="match status" value="1"/>
</dbReference>
<dbReference type="Pfam" id="PF04657">
    <property type="entry name" value="DMT_YdcZ"/>
    <property type="match status" value="1"/>
</dbReference>
<keyword evidence="1" id="KW-0812">Transmembrane</keyword>
<dbReference type="EMBL" id="JAHCVJ010000005">
    <property type="protein sequence ID" value="MBT0665359.1"/>
    <property type="molecule type" value="Genomic_DNA"/>
</dbReference>